<keyword evidence="2" id="KW-1133">Transmembrane helix</keyword>
<comment type="caution">
    <text evidence="4">The sequence shown here is derived from an EMBL/GenBank/DDBJ whole genome shotgun (WGS) entry which is preliminary data.</text>
</comment>
<dbReference type="PROSITE" id="PS51173">
    <property type="entry name" value="CBM2"/>
    <property type="match status" value="1"/>
</dbReference>
<proteinExistence type="predicted"/>
<accession>A0ABW2HMP6</accession>
<gene>
    <name evidence="4" type="ORF">ACFQS1_03290</name>
</gene>
<protein>
    <recommendedName>
        <fullName evidence="3">CBM2 domain-containing protein</fullName>
    </recommendedName>
</protein>
<reference evidence="5" key="1">
    <citation type="journal article" date="2019" name="Int. J. Syst. Evol. Microbiol.">
        <title>The Global Catalogue of Microorganisms (GCM) 10K type strain sequencing project: providing services to taxonomists for standard genome sequencing and annotation.</title>
        <authorList>
            <consortium name="The Broad Institute Genomics Platform"/>
            <consortium name="The Broad Institute Genome Sequencing Center for Infectious Disease"/>
            <person name="Wu L."/>
            <person name="Ma J."/>
        </authorList>
    </citation>
    <scope>NUCLEOTIDE SEQUENCE [LARGE SCALE GENOMIC DNA]</scope>
    <source>
        <strain evidence="5">XZYJT-10</strain>
    </source>
</reference>
<dbReference type="RefSeq" id="WP_378964453.1">
    <property type="nucleotide sequence ID" value="NZ_JBHTBJ010000001.1"/>
</dbReference>
<evidence type="ECO:0000313" key="5">
    <source>
        <dbReference type="Proteomes" id="UP001596548"/>
    </source>
</evidence>
<dbReference type="InterPro" id="IPR008965">
    <property type="entry name" value="CBM2/CBM3_carb-bd_dom_sf"/>
</dbReference>
<dbReference type="Gene3D" id="2.60.40.290">
    <property type="match status" value="1"/>
</dbReference>
<name>A0ABW2HMP6_9ACTN</name>
<dbReference type="InterPro" id="IPR001919">
    <property type="entry name" value="CBD2"/>
</dbReference>
<evidence type="ECO:0000313" key="4">
    <source>
        <dbReference type="EMBL" id="MFC7272996.1"/>
    </source>
</evidence>
<dbReference type="InterPro" id="IPR012291">
    <property type="entry name" value="CBM2_carb-bd_dom_sf"/>
</dbReference>
<feature type="domain" description="CBM2" evidence="3">
    <location>
        <begin position="119"/>
        <end position="242"/>
    </location>
</feature>
<keyword evidence="2" id="KW-0472">Membrane</keyword>
<evidence type="ECO:0000259" key="3">
    <source>
        <dbReference type="PROSITE" id="PS51173"/>
    </source>
</evidence>
<feature type="region of interest" description="Disordered" evidence="1">
    <location>
        <begin position="96"/>
        <end position="131"/>
    </location>
</feature>
<sequence length="244" mass="24409">MSHPHPHPQPRRSPSVVLLDALLRLVTAVQTGNLPGRRRAGLIWLAAGVLVVAGATTILIGALVRAPAGRTGLTPPGQAAPPPPAPVTSIAAPATTTATRRVSAAASPSASVPPVSSRPAAKAPAGTATTGADSHLTAAYTAANGSGLLGYRATVTLAAQGPGPSTDWRLTVTLPRPTLQIAAVDGATVERDGAAWTFTPDDTTRQIAAGASAVISFEVRGATLVDAQPTDCRVGDEVCTGLPG</sequence>
<evidence type="ECO:0000256" key="1">
    <source>
        <dbReference type="SAM" id="MobiDB-lite"/>
    </source>
</evidence>
<dbReference type="Proteomes" id="UP001596548">
    <property type="component" value="Unassembled WGS sequence"/>
</dbReference>
<organism evidence="4 5">
    <name type="scientific">Paractinoplanes rhizophilus</name>
    <dbReference type="NCBI Taxonomy" id="1416877"/>
    <lineage>
        <taxon>Bacteria</taxon>
        <taxon>Bacillati</taxon>
        <taxon>Actinomycetota</taxon>
        <taxon>Actinomycetes</taxon>
        <taxon>Micromonosporales</taxon>
        <taxon>Micromonosporaceae</taxon>
        <taxon>Paractinoplanes</taxon>
    </lineage>
</organism>
<dbReference type="SUPFAM" id="SSF49384">
    <property type="entry name" value="Carbohydrate-binding domain"/>
    <property type="match status" value="1"/>
</dbReference>
<keyword evidence="5" id="KW-1185">Reference proteome</keyword>
<keyword evidence="2" id="KW-0812">Transmembrane</keyword>
<dbReference type="EMBL" id="JBHTBJ010000001">
    <property type="protein sequence ID" value="MFC7272996.1"/>
    <property type="molecule type" value="Genomic_DNA"/>
</dbReference>
<evidence type="ECO:0000256" key="2">
    <source>
        <dbReference type="SAM" id="Phobius"/>
    </source>
</evidence>
<dbReference type="SMART" id="SM00637">
    <property type="entry name" value="CBD_II"/>
    <property type="match status" value="1"/>
</dbReference>
<feature type="transmembrane region" description="Helical" evidence="2">
    <location>
        <begin position="42"/>
        <end position="64"/>
    </location>
</feature>